<gene>
    <name evidence="6" type="ORF">C1S65_16245</name>
</gene>
<dbReference type="Proteomes" id="UP000251617">
    <property type="component" value="Chromosome"/>
</dbReference>
<dbReference type="Gene3D" id="2.60.40.1090">
    <property type="entry name" value="Fimbrial-type adhesion domain"/>
    <property type="match status" value="1"/>
</dbReference>
<sequence length="174" mass="18410">MNRFYKSVFALCGLSLIVGGAQADHGEISFQGRVLAPTCIINGGDGNLPVTLPDVNAAKLVRPGDVEGETSFVLQLTGCTHVGQVSTYFEPGASVSDQGRLIVDAGGSENVELQLLNSAKSVMNLAAAKGSQNSQQVTLVDGNATLRYYAQYYSTGRTTPGLVSSRIRYSLDYL</sequence>
<evidence type="ECO:0000256" key="4">
    <source>
        <dbReference type="ARBA" id="ARBA00023263"/>
    </source>
</evidence>
<dbReference type="GO" id="GO:0043709">
    <property type="term" value="P:cell adhesion involved in single-species biofilm formation"/>
    <property type="evidence" value="ECO:0007669"/>
    <property type="project" value="TreeGrafter"/>
</dbReference>
<dbReference type="AlphaFoldDB" id="A0AAD0L755"/>
<feature type="signal peptide" evidence="5">
    <location>
        <begin position="1"/>
        <end position="23"/>
    </location>
</feature>
<keyword evidence="3 5" id="KW-0732">Signal</keyword>
<dbReference type="InterPro" id="IPR050263">
    <property type="entry name" value="Bact_Fimbrial_Adh_Pro"/>
</dbReference>
<protein>
    <submittedName>
        <fullName evidence="6">Type 1 fimbrial protein</fullName>
    </submittedName>
</protein>
<evidence type="ECO:0000313" key="7">
    <source>
        <dbReference type="Proteomes" id="UP000251617"/>
    </source>
</evidence>
<evidence type="ECO:0000256" key="5">
    <source>
        <dbReference type="SAM" id="SignalP"/>
    </source>
</evidence>
<dbReference type="Pfam" id="PF16970">
    <property type="entry name" value="FimA"/>
    <property type="match status" value="1"/>
</dbReference>
<evidence type="ECO:0000256" key="2">
    <source>
        <dbReference type="ARBA" id="ARBA00006671"/>
    </source>
</evidence>
<name>A0AAD0L755_PSEPU</name>
<dbReference type="GO" id="GO:0009289">
    <property type="term" value="C:pilus"/>
    <property type="evidence" value="ECO:0007669"/>
    <property type="project" value="UniProtKB-SubCell"/>
</dbReference>
<evidence type="ECO:0000256" key="3">
    <source>
        <dbReference type="ARBA" id="ARBA00022729"/>
    </source>
</evidence>
<feature type="chain" id="PRO_5042142493" evidence="5">
    <location>
        <begin position="24"/>
        <end position="174"/>
    </location>
</feature>
<dbReference type="PANTHER" id="PTHR33420:SF3">
    <property type="entry name" value="FIMBRIAL SUBUNIT ELFA"/>
    <property type="match status" value="1"/>
</dbReference>
<comment type="subcellular location">
    <subcellularLocation>
        <location evidence="1">Fimbrium</location>
    </subcellularLocation>
</comment>
<dbReference type="InterPro" id="IPR039458">
    <property type="entry name" value="FimA-like"/>
</dbReference>
<dbReference type="PANTHER" id="PTHR33420">
    <property type="entry name" value="FIMBRIAL SUBUNIT ELFA-RELATED"/>
    <property type="match status" value="1"/>
</dbReference>
<evidence type="ECO:0000256" key="1">
    <source>
        <dbReference type="ARBA" id="ARBA00004561"/>
    </source>
</evidence>
<evidence type="ECO:0000313" key="6">
    <source>
        <dbReference type="EMBL" id="AXA25591.1"/>
    </source>
</evidence>
<dbReference type="InterPro" id="IPR036937">
    <property type="entry name" value="Adhesion_dom_fimbrial_sf"/>
</dbReference>
<comment type="similarity">
    <text evidence="2">Belongs to the fimbrial protein family.</text>
</comment>
<reference evidence="6 7" key="1">
    <citation type="submission" date="2018-06" db="EMBL/GenBank/DDBJ databases">
        <title>The genome of Pseudomonas putida NX-1, a lignin degrader.</title>
        <authorList>
            <person name="Xu Z."/>
        </authorList>
    </citation>
    <scope>NUCLEOTIDE SEQUENCE [LARGE SCALE GENOMIC DNA]</scope>
    <source>
        <strain evidence="6 7">NX-1</strain>
    </source>
</reference>
<dbReference type="InterPro" id="IPR008966">
    <property type="entry name" value="Adhesion_dom_sf"/>
</dbReference>
<dbReference type="SUPFAM" id="SSF49401">
    <property type="entry name" value="Bacterial adhesins"/>
    <property type="match status" value="1"/>
</dbReference>
<proteinExistence type="inferred from homology"/>
<dbReference type="RefSeq" id="WP_112898581.1">
    <property type="nucleotide sequence ID" value="NZ_CP030750.1"/>
</dbReference>
<organism evidence="6 7">
    <name type="scientific">Pseudomonas putida</name>
    <name type="common">Arthrobacter siderocapsulatus</name>
    <dbReference type="NCBI Taxonomy" id="303"/>
    <lineage>
        <taxon>Bacteria</taxon>
        <taxon>Pseudomonadati</taxon>
        <taxon>Pseudomonadota</taxon>
        <taxon>Gammaproteobacteria</taxon>
        <taxon>Pseudomonadales</taxon>
        <taxon>Pseudomonadaceae</taxon>
        <taxon>Pseudomonas</taxon>
    </lineage>
</organism>
<accession>A0AAD0L755</accession>
<dbReference type="EMBL" id="CP030750">
    <property type="protein sequence ID" value="AXA25591.1"/>
    <property type="molecule type" value="Genomic_DNA"/>
</dbReference>
<keyword evidence="4" id="KW-0281">Fimbrium</keyword>